<keyword evidence="2" id="KW-1185">Reference proteome</keyword>
<evidence type="ECO:0000313" key="1">
    <source>
        <dbReference type="EMBL" id="TDD28458.1"/>
    </source>
</evidence>
<organism evidence="1 2">
    <name type="scientific">Kribbella turkmenica</name>
    <dbReference type="NCBI Taxonomy" id="2530375"/>
    <lineage>
        <taxon>Bacteria</taxon>
        <taxon>Bacillati</taxon>
        <taxon>Actinomycetota</taxon>
        <taxon>Actinomycetes</taxon>
        <taxon>Propionibacteriales</taxon>
        <taxon>Kribbellaceae</taxon>
        <taxon>Kribbella</taxon>
    </lineage>
</organism>
<dbReference type="OrthoDB" id="3214027at2"/>
<comment type="caution">
    <text evidence="1">The sequence shown here is derived from an EMBL/GenBank/DDBJ whole genome shotgun (WGS) entry which is preliminary data.</text>
</comment>
<proteinExistence type="predicted"/>
<dbReference type="AlphaFoldDB" id="A0A4R4XCL8"/>
<sequence>MQASPVRPEAQVPAGDAFTPDQLYDIEKAVRHAEEVSGLHFSVYVGGADSETRPFALELLNELDDPDHTVLVYVDPAGRRLEIVTGAVAKRQLSDAAAGLAALSMQTSFATGDLTGGLVTGVQQLGEHAHQAPLLHANEPHKQ</sequence>
<dbReference type="EMBL" id="SMKR01000021">
    <property type="protein sequence ID" value="TDD28458.1"/>
    <property type="molecule type" value="Genomic_DNA"/>
</dbReference>
<dbReference type="Pfam" id="PF17174">
    <property type="entry name" value="DUF5130"/>
    <property type="match status" value="1"/>
</dbReference>
<name>A0A4R4XCL8_9ACTN</name>
<dbReference type="Gene3D" id="3.10.310.50">
    <property type="match status" value="1"/>
</dbReference>
<protein>
    <submittedName>
        <fullName evidence="1">DUF5130 family protein</fullName>
    </submittedName>
</protein>
<accession>A0A4R4XCL8</accession>
<gene>
    <name evidence="1" type="ORF">E1218_07180</name>
</gene>
<dbReference type="InterPro" id="IPR033437">
    <property type="entry name" value="DUF5130"/>
</dbReference>
<dbReference type="Proteomes" id="UP000295172">
    <property type="component" value="Unassembled WGS sequence"/>
</dbReference>
<reference evidence="1 2" key="1">
    <citation type="submission" date="2019-02" db="EMBL/GenBank/DDBJ databases">
        <title>Draft genome sequences of novel Actinobacteria.</title>
        <authorList>
            <person name="Sahin N."/>
            <person name="Ay H."/>
            <person name="Saygin H."/>
        </authorList>
    </citation>
    <scope>NUCLEOTIDE SEQUENCE [LARGE SCALE GENOMIC DNA]</scope>
    <source>
        <strain evidence="1 2">16K104</strain>
    </source>
</reference>
<evidence type="ECO:0000313" key="2">
    <source>
        <dbReference type="Proteomes" id="UP000295172"/>
    </source>
</evidence>